<dbReference type="EMBL" id="MOAM01000011">
    <property type="protein sequence ID" value="ROL76761.1"/>
    <property type="molecule type" value="Genomic_DNA"/>
</dbReference>
<evidence type="ECO:0008006" key="4">
    <source>
        <dbReference type="Google" id="ProtNLM"/>
    </source>
</evidence>
<dbReference type="Proteomes" id="UP000285286">
    <property type="component" value="Unassembled WGS sequence"/>
</dbReference>
<feature type="chain" id="PRO_5019555710" description="DUF4952 domain-containing protein" evidence="1">
    <location>
        <begin position="28"/>
        <end position="145"/>
    </location>
</feature>
<keyword evidence="1" id="KW-0732">Signal</keyword>
<evidence type="ECO:0000256" key="1">
    <source>
        <dbReference type="SAM" id="SignalP"/>
    </source>
</evidence>
<accession>A0A423DWN2</accession>
<comment type="caution">
    <text evidence="2">The sequence shown here is derived from an EMBL/GenBank/DDBJ whole genome shotgun (WGS) entry which is preliminary data.</text>
</comment>
<sequence length="145" mass="16410">MRRDSRTKPLRPLIILTLLLLCGSLQAAPKCEDFLGTLGAYPKGIQYQGCHQDIEGQTAPLIATYKVRGAEAAVAEAHLQRTYGMGRLQFFCCMWDSLRHFHRDPNSGINYQVLMASEETLANQRSQWAQIEFFYITVSVDTLEP</sequence>
<name>A0A423DWN2_9PSED</name>
<gene>
    <name evidence="2" type="ORF">BHU25_06165</name>
</gene>
<feature type="signal peptide" evidence="1">
    <location>
        <begin position="1"/>
        <end position="27"/>
    </location>
</feature>
<organism evidence="2 3">
    <name type="scientific">Pseudomonas vranovensis</name>
    <dbReference type="NCBI Taxonomy" id="321661"/>
    <lineage>
        <taxon>Bacteria</taxon>
        <taxon>Pseudomonadati</taxon>
        <taxon>Pseudomonadota</taxon>
        <taxon>Gammaproteobacteria</taxon>
        <taxon>Pseudomonadales</taxon>
        <taxon>Pseudomonadaceae</taxon>
        <taxon>Pseudomonas</taxon>
    </lineage>
</organism>
<reference evidence="2 3" key="1">
    <citation type="submission" date="2016-10" db="EMBL/GenBank/DDBJ databases">
        <title>Comparative genome analysis of multiple Pseudomonas spp. focuses on biocontrol and plant growth promoting traits.</title>
        <authorList>
            <person name="Tao X.-Y."/>
            <person name="Taylor C.G."/>
        </authorList>
    </citation>
    <scope>NUCLEOTIDE SEQUENCE [LARGE SCALE GENOMIC DNA]</scope>
    <source>
        <strain evidence="2 3">15D11</strain>
    </source>
</reference>
<protein>
    <recommendedName>
        <fullName evidence="4">DUF4952 domain-containing protein</fullName>
    </recommendedName>
</protein>
<evidence type="ECO:0000313" key="2">
    <source>
        <dbReference type="EMBL" id="ROL76761.1"/>
    </source>
</evidence>
<keyword evidence="3" id="KW-1185">Reference proteome</keyword>
<dbReference type="Pfam" id="PF16310">
    <property type="entry name" value="DUF4952"/>
    <property type="match status" value="1"/>
</dbReference>
<dbReference type="AlphaFoldDB" id="A0A423DWN2"/>
<dbReference type="InterPro" id="IPR032537">
    <property type="entry name" value="DUF4952"/>
</dbReference>
<proteinExistence type="predicted"/>
<evidence type="ECO:0000313" key="3">
    <source>
        <dbReference type="Proteomes" id="UP000285286"/>
    </source>
</evidence>